<reference evidence="3 4" key="1">
    <citation type="submission" date="2019-03" db="EMBL/GenBank/DDBJ databases">
        <title>Draft genome sequences of novel Actinobacteria.</title>
        <authorList>
            <person name="Sahin N."/>
            <person name="Ay H."/>
            <person name="Saygin H."/>
        </authorList>
    </citation>
    <scope>NUCLEOTIDE SEQUENCE [LARGE SCALE GENOMIC DNA]</scope>
    <source>
        <strain evidence="3 4">JCM 30547</strain>
    </source>
</reference>
<dbReference type="AlphaFoldDB" id="A0A4R4QJA9"/>
<sequence>MQQCSANGSTRSAQITARAPGSRSKLDPWTRSMSAPMREGPHRGQPPSMLWIRGEIVPDLPQELWPPARGRQIFGTELRRWRQTRDLSLRQLAPLTHHSYSLLSRVEKGERTPSADLARHADSALDTGGALLRLWNLSSTSQPRSSRSAAGHQLTPVGWTVDTLTALSDLRKGDVDIERRSVLRAAGYSIAALALPGHSWWDAMVLRGAGRSSRGGRRISAGDLEAIRETVDMFTRIDQRRGGGHARSAVVQYLTSDVAGALTATHASDEIRRGLFSTAGELAYLSGWMAFDNAEHVAAQRHFTVAVQLAAEADDPPLAGHILRAMAHQAVDLGHHRQAAELAKASLAGPRSRLATHRERALLEVVHAKALAGNGQKAAASRALLRAEDQLAAAGPGDEEPGRMFFFGEASLAHETACTLRDLGDLPAATAQFHQSVRTRKATTFTRTHAVTLGYLGQIQARQGAAEEACATWSTALDAMDGVTSARTRQTAVDMRPVLATFRSRGVQAAHEVDQRAANYLAAATH</sequence>
<protein>
    <submittedName>
        <fullName evidence="3">XRE family transcriptional regulator</fullName>
    </submittedName>
</protein>
<evidence type="ECO:0000313" key="3">
    <source>
        <dbReference type="EMBL" id="TDC35784.1"/>
    </source>
</evidence>
<dbReference type="Proteomes" id="UP000295075">
    <property type="component" value="Unassembled WGS sequence"/>
</dbReference>
<dbReference type="InterPro" id="IPR001387">
    <property type="entry name" value="Cro/C1-type_HTH"/>
</dbReference>
<evidence type="ECO:0000256" key="1">
    <source>
        <dbReference type="SAM" id="MobiDB-lite"/>
    </source>
</evidence>
<accession>A0A4R4QJA9</accession>
<dbReference type="SMART" id="SM00530">
    <property type="entry name" value="HTH_XRE"/>
    <property type="match status" value="1"/>
</dbReference>
<organism evidence="3 4">
    <name type="scientific">Kribbella albertanoniae</name>
    <dbReference type="NCBI Taxonomy" id="1266829"/>
    <lineage>
        <taxon>Bacteria</taxon>
        <taxon>Bacillati</taxon>
        <taxon>Actinomycetota</taxon>
        <taxon>Actinomycetes</taxon>
        <taxon>Propionibacteriales</taxon>
        <taxon>Kribbellaceae</taxon>
        <taxon>Kribbella</taxon>
    </lineage>
</organism>
<dbReference type="SUPFAM" id="SSF47413">
    <property type="entry name" value="lambda repressor-like DNA-binding domains"/>
    <property type="match status" value="1"/>
</dbReference>
<proteinExistence type="predicted"/>
<evidence type="ECO:0000259" key="2">
    <source>
        <dbReference type="PROSITE" id="PS50943"/>
    </source>
</evidence>
<feature type="domain" description="HTH cro/C1-type" evidence="2">
    <location>
        <begin position="78"/>
        <end position="132"/>
    </location>
</feature>
<dbReference type="OrthoDB" id="3213425at2"/>
<dbReference type="Gene3D" id="1.10.260.40">
    <property type="entry name" value="lambda repressor-like DNA-binding domains"/>
    <property type="match status" value="1"/>
</dbReference>
<dbReference type="EMBL" id="SMKA01000001">
    <property type="protein sequence ID" value="TDC35784.1"/>
    <property type="molecule type" value="Genomic_DNA"/>
</dbReference>
<comment type="caution">
    <text evidence="3">The sequence shown here is derived from an EMBL/GenBank/DDBJ whole genome shotgun (WGS) entry which is preliminary data.</text>
</comment>
<name>A0A4R4QJA9_9ACTN</name>
<dbReference type="Pfam" id="PF13560">
    <property type="entry name" value="HTH_31"/>
    <property type="match status" value="1"/>
</dbReference>
<dbReference type="Gene3D" id="1.25.40.10">
    <property type="entry name" value="Tetratricopeptide repeat domain"/>
    <property type="match status" value="1"/>
</dbReference>
<keyword evidence="4" id="KW-1185">Reference proteome</keyword>
<dbReference type="GO" id="GO:0003677">
    <property type="term" value="F:DNA binding"/>
    <property type="evidence" value="ECO:0007669"/>
    <property type="project" value="InterPro"/>
</dbReference>
<dbReference type="InterPro" id="IPR010982">
    <property type="entry name" value="Lambda_DNA-bd_dom_sf"/>
</dbReference>
<dbReference type="CDD" id="cd00093">
    <property type="entry name" value="HTH_XRE"/>
    <property type="match status" value="1"/>
</dbReference>
<dbReference type="SUPFAM" id="SSF48452">
    <property type="entry name" value="TPR-like"/>
    <property type="match status" value="1"/>
</dbReference>
<dbReference type="PROSITE" id="PS50943">
    <property type="entry name" value="HTH_CROC1"/>
    <property type="match status" value="1"/>
</dbReference>
<gene>
    <name evidence="3" type="ORF">E1261_00195</name>
</gene>
<evidence type="ECO:0000313" key="4">
    <source>
        <dbReference type="Proteomes" id="UP000295075"/>
    </source>
</evidence>
<feature type="region of interest" description="Disordered" evidence="1">
    <location>
        <begin position="1"/>
        <end position="48"/>
    </location>
</feature>
<dbReference type="InterPro" id="IPR011990">
    <property type="entry name" value="TPR-like_helical_dom_sf"/>
</dbReference>
<feature type="compositionally biased region" description="Polar residues" evidence="1">
    <location>
        <begin position="1"/>
        <end position="15"/>
    </location>
</feature>